<feature type="transmembrane region" description="Helical" evidence="1">
    <location>
        <begin position="198"/>
        <end position="218"/>
    </location>
</feature>
<dbReference type="KEGG" id="mes:Meso_0119"/>
<evidence type="ECO:0000256" key="1">
    <source>
        <dbReference type="SAM" id="Phobius"/>
    </source>
</evidence>
<dbReference type="GO" id="GO:0009306">
    <property type="term" value="P:protein secretion"/>
    <property type="evidence" value="ECO:0007669"/>
    <property type="project" value="InterPro"/>
</dbReference>
<dbReference type="PANTHER" id="PTHR30161">
    <property type="entry name" value="FLAGELLAR EXPORT PROTEIN, MEMBRANE FLHA SUBUNIT-RELATED"/>
    <property type="match status" value="1"/>
</dbReference>
<dbReference type="GO" id="GO:0005886">
    <property type="term" value="C:plasma membrane"/>
    <property type="evidence" value="ECO:0007669"/>
    <property type="project" value="TreeGrafter"/>
</dbReference>
<dbReference type="AlphaFoldDB" id="Q11M51"/>
<name>Q11M51_CHESB</name>
<dbReference type="EMBL" id="CP000390">
    <property type="protein sequence ID" value="ABG61524.1"/>
    <property type="molecule type" value="Genomic_DNA"/>
</dbReference>
<dbReference type="HOGENOM" id="CLU_015346_3_0_5"/>
<dbReference type="STRING" id="266779.Meso_0119"/>
<dbReference type="InterPro" id="IPR001712">
    <property type="entry name" value="T3SS_FHIPEP"/>
</dbReference>
<feature type="transmembrane region" description="Helical" evidence="1">
    <location>
        <begin position="230"/>
        <end position="257"/>
    </location>
</feature>
<dbReference type="PROSITE" id="PS00994">
    <property type="entry name" value="FHIPEP"/>
    <property type="match status" value="1"/>
</dbReference>
<keyword evidence="1" id="KW-1133">Transmembrane helix</keyword>
<protein>
    <submittedName>
        <fullName evidence="2">Type III secretion FHIPEP</fullName>
    </submittedName>
</protein>
<accession>Q11M51</accession>
<dbReference type="PIRSF" id="PIRSF005419">
    <property type="entry name" value="FlhA"/>
    <property type="match status" value="1"/>
</dbReference>
<dbReference type="Pfam" id="PF00771">
    <property type="entry name" value="FHIPEP"/>
    <property type="match status" value="1"/>
</dbReference>
<feature type="transmembrane region" description="Helical" evidence="1">
    <location>
        <begin position="40"/>
        <end position="58"/>
    </location>
</feature>
<dbReference type="Gene3D" id="3.40.50.12790">
    <property type="entry name" value="FHIPEP family, domain 4"/>
    <property type="match status" value="1"/>
</dbReference>
<evidence type="ECO:0000313" key="2">
    <source>
        <dbReference type="EMBL" id="ABG61524.1"/>
    </source>
</evidence>
<dbReference type="InterPro" id="IPR042196">
    <property type="entry name" value="FHIPEP_4"/>
</dbReference>
<feature type="transmembrane region" description="Helical" evidence="1">
    <location>
        <begin position="112"/>
        <end position="130"/>
    </location>
</feature>
<reference evidence="2" key="1">
    <citation type="submission" date="2006-06" db="EMBL/GenBank/DDBJ databases">
        <title>Complete sequence of chromosome of Chelativorans sp. BNC1.</title>
        <authorList>
            <consortium name="US DOE Joint Genome Institute"/>
            <person name="Copeland A."/>
            <person name="Lucas S."/>
            <person name="Lapidus A."/>
            <person name="Barry K."/>
            <person name="Detter J.C."/>
            <person name="Glavina del Rio T."/>
            <person name="Hammon N."/>
            <person name="Israni S."/>
            <person name="Dalin E."/>
            <person name="Tice H."/>
            <person name="Pitluck S."/>
            <person name="Chertkov O."/>
            <person name="Brettin T."/>
            <person name="Bruce D."/>
            <person name="Han C."/>
            <person name="Tapia R."/>
            <person name="Gilna P."/>
            <person name="Schmutz J."/>
            <person name="Larimer F."/>
            <person name="Land M."/>
            <person name="Hauser L."/>
            <person name="Kyrpides N."/>
            <person name="Mikhailova N."/>
            <person name="Richardson P."/>
        </authorList>
    </citation>
    <scope>NUCLEOTIDE SEQUENCE</scope>
    <source>
        <strain evidence="2">BNC1</strain>
    </source>
</reference>
<feature type="transmembrane region" description="Helical" evidence="1">
    <location>
        <begin position="70"/>
        <end position="92"/>
    </location>
</feature>
<dbReference type="InterPro" id="IPR042193">
    <property type="entry name" value="FHIPEP_3"/>
</dbReference>
<keyword evidence="1" id="KW-0812">Transmembrane</keyword>
<dbReference type="eggNOG" id="COG4789">
    <property type="taxonomic scope" value="Bacteria"/>
</dbReference>
<proteinExistence type="predicted"/>
<dbReference type="Gene3D" id="1.10.8.540">
    <property type="entry name" value="FHIPEP family, domain 3"/>
    <property type="match status" value="1"/>
</dbReference>
<sequence precursor="true">MNLIKPLAAIARQKDVFLVLVFALVLLMVILPLPPAAMDLMITLNVSASIIILLMSLQMHNPVQFSTFPALLLVTTLFRLSISISTTRLILLEGDAGRIVETFGQVAMGGNLAVGLVTFLIITVVQFLVITKGADRVAEVGARFTLDGMPGKQMSIDADVRAGNMDQLDARHARQNLEREAKLFGAMDGAMKFVKGDAIAGLVITVINLVGGVAIGMAQRGVGFGEALSLYALLTVGDGLVAQIPALLISVAAGNMVTRVTNPNGMDLGAEIAQQFVANRRTIVMAGIIIALFGLVPGFPTWIFVSVGSAMTGGVIWTIRRQHRDVLSAQTDWSLRLDLLQRQCAEIAMRTGAKEAVRLILPKEIYKLDVTAFFSAFEAVRISIAQEYGIPTGYWLFEVDEGSPHSYQIYVNQELADCGIFRADSLFVKAHTSYLDALGIPWLSGFGRREGALVPTDQEQRLAEENIVYWRPMEQLLMHLKRVAVERLDVMASLQNITAILNEVQTNNPALVGDLREAASNNQIAGVIRNLLRERIPVTSRVRILEGILKWSQKRPDPGYLAQKVRIEIADFITKRFAADGFLPVVVVSPTVESLMREGMRNTEEGNFLILEPSISAYIAKQAKQICGEEFRRGHDPVLIMQQDVRLAMHNILYEHGIHLPVLAYQEITPETVIYPVGFLLAEPGEDAGEL</sequence>
<keyword evidence="1" id="KW-0472">Membrane</keyword>
<gene>
    <name evidence="2" type="ordered locus">Meso_0119</name>
</gene>
<dbReference type="OrthoDB" id="9759185at2"/>
<dbReference type="PANTHER" id="PTHR30161:SF2">
    <property type="entry name" value="INVASION PROTEIN INVA"/>
    <property type="match status" value="1"/>
</dbReference>
<dbReference type="PRINTS" id="PR00949">
    <property type="entry name" value="TYPE3IMAPROT"/>
</dbReference>
<feature type="transmembrane region" description="Helical" evidence="1">
    <location>
        <begin position="278"/>
        <end position="296"/>
    </location>
</feature>
<dbReference type="InterPro" id="IPR025505">
    <property type="entry name" value="FHIPEP_CS"/>
</dbReference>
<feature type="transmembrane region" description="Helical" evidence="1">
    <location>
        <begin position="16"/>
        <end position="34"/>
    </location>
</feature>
<organism evidence="2">
    <name type="scientific">Chelativorans sp. (strain BNC1)</name>
    <dbReference type="NCBI Taxonomy" id="266779"/>
    <lineage>
        <taxon>Bacteria</taxon>
        <taxon>Pseudomonadati</taxon>
        <taxon>Pseudomonadota</taxon>
        <taxon>Alphaproteobacteria</taxon>
        <taxon>Hyphomicrobiales</taxon>
        <taxon>Phyllobacteriaceae</taxon>
        <taxon>Chelativorans</taxon>
    </lineage>
</organism>